<dbReference type="GO" id="GO:0015385">
    <property type="term" value="F:sodium:proton antiporter activity"/>
    <property type="evidence" value="ECO:0007669"/>
    <property type="project" value="TreeGrafter"/>
</dbReference>
<dbReference type="NCBIfam" id="NF009248">
    <property type="entry name" value="PRK12600.1"/>
    <property type="match status" value="1"/>
</dbReference>
<dbReference type="EMBL" id="QGTD01000008">
    <property type="protein sequence ID" value="PWU68412.1"/>
    <property type="molecule type" value="Genomic_DNA"/>
</dbReference>
<evidence type="ECO:0000256" key="7">
    <source>
        <dbReference type="ARBA" id="ARBA00023136"/>
    </source>
</evidence>
<evidence type="ECO:0000313" key="10">
    <source>
        <dbReference type="EMBL" id="PWU68412.1"/>
    </source>
</evidence>
<keyword evidence="5 9" id="KW-0812">Transmembrane</keyword>
<gene>
    <name evidence="10" type="ORF">DLJ74_08175</name>
</gene>
<protein>
    <submittedName>
        <fullName evidence="10">Na(+)/H(+) antiporter subunit F1</fullName>
    </submittedName>
</protein>
<comment type="caution">
    <text evidence="10">The sequence shown here is derived from an EMBL/GenBank/DDBJ whole genome shotgun (WGS) entry which is preliminary data.</text>
</comment>
<feature type="transmembrane region" description="Helical" evidence="9">
    <location>
        <begin position="45"/>
        <end position="68"/>
    </location>
</feature>
<dbReference type="Pfam" id="PF04066">
    <property type="entry name" value="MrpF_PhaF"/>
    <property type="match status" value="1"/>
</dbReference>
<keyword evidence="8" id="KW-0050">Antiport</keyword>
<keyword evidence="6 9" id="KW-1133">Transmembrane helix</keyword>
<evidence type="ECO:0000256" key="6">
    <source>
        <dbReference type="ARBA" id="ARBA00022989"/>
    </source>
</evidence>
<sequence length="104" mass="11307">MKELSLILEDEVIPIVTIICLVIISISIALLLYRVIKGPTNPDRAVALDAIGINLMAMVGLVAVLTYTTKLNDVILLIGILLFIGTIALAKFLEKGVIIDRKHN</sequence>
<keyword evidence="4 8" id="KW-1003">Cell membrane</keyword>
<dbReference type="PANTHER" id="PTHR34702">
    <property type="entry name" value="NA(+)/H(+) ANTIPORTER SUBUNIT F1"/>
    <property type="match status" value="1"/>
</dbReference>
<organism evidence="10 11">
    <name type="scientific">Gracilibacillus dipsosauri</name>
    <dbReference type="NCBI Taxonomy" id="178340"/>
    <lineage>
        <taxon>Bacteria</taxon>
        <taxon>Bacillati</taxon>
        <taxon>Bacillota</taxon>
        <taxon>Bacilli</taxon>
        <taxon>Bacillales</taxon>
        <taxon>Bacillaceae</taxon>
        <taxon>Gracilibacillus</taxon>
    </lineage>
</organism>
<keyword evidence="8" id="KW-0406">Ion transport</keyword>
<reference evidence="10 11" key="1">
    <citation type="submission" date="2018-05" db="EMBL/GenBank/DDBJ databases">
        <title>Genomic analysis of Gracilibacillus dipsosauri DD1 reveals novel features of a salt-tolerant amylase.</title>
        <authorList>
            <person name="Deutch C.E."/>
            <person name="Yang S."/>
        </authorList>
    </citation>
    <scope>NUCLEOTIDE SEQUENCE [LARGE SCALE GENOMIC DNA]</scope>
    <source>
        <strain evidence="10 11">DD1</strain>
    </source>
</reference>
<evidence type="ECO:0000256" key="2">
    <source>
        <dbReference type="ARBA" id="ARBA00009212"/>
    </source>
</evidence>
<evidence type="ECO:0000256" key="3">
    <source>
        <dbReference type="ARBA" id="ARBA00022448"/>
    </source>
</evidence>
<dbReference type="Proteomes" id="UP000245624">
    <property type="component" value="Unassembled WGS sequence"/>
</dbReference>
<name>A0A317KY05_9BACI</name>
<evidence type="ECO:0000256" key="9">
    <source>
        <dbReference type="SAM" id="Phobius"/>
    </source>
</evidence>
<keyword evidence="11" id="KW-1185">Reference proteome</keyword>
<evidence type="ECO:0000256" key="4">
    <source>
        <dbReference type="ARBA" id="ARBA00022475"/>
    </source>
</evidence>
<evidence type="ECO:0000313" key="11">
    <source>
        <dbReference type="Proteomes" id="UP000245624"/>
    </source>
</evidence>
<dbReference type="InterPro" id="IPR007208">
    <property type="entry name" value="MrpF/PhaF-like"/>
</dbReference>
<keyword evidence="7 8" id="KW-0472">Membrane</keyword>
<dbReference type="OrthoDB" id="9799958at2"/>
<dbReference type="PANTHER" id="PTHR34702:SF1">
    <property type="entry name" value="NA(+)_H(+) ANTIPORTER SUBUNIT F"/>
    <property type="match status" value="1"/>
</dbReference>
<feature type="transmembrane region" description="Helical" evidence="9">
    <location>
        <begin position="12"/>
        <end position="33"/>
    </location>
</feature>
<evidence type="ECO:0000256" key="5">
    <source>
        <dbReference type="ARBA" id="ARBA00022692"/>
    </source>
</evidence>
<proteinExistence type="inferred from homology"/>
<dbReference type="GO" id="GO:0005886">
    <property type="term" value="C:plasma membrane"/>
    <property type="evidence" value="ECO:0007669"/>
    <property type="project" value="UniProtKB-SubCell"/>
</dbReference>
<accession>A0A317KY05</accession>
<dbReference type="PIRSF" id="PIRSF028784">
    <property type="entry name" value="MrpF"/>
    <property type="match status" value="1"/>
</dbReference>
<comment type="similarity">
    <text evidence="2 8">Belongs to the CPA3 antiporters (TC 2.A.63) subunit F family.</text>
</comment>
<evidence type="ECO:0000256" key="1">
    <source>
        <dbReference type="ARBA" id="ARBA00004651"/>
    </source>
</evidence>
<evidence type="ECO:0000256" key="8">
    <source>
        <dbReference type="PIRNR" id="PIRNR028784"/>
    </source>
</evidence>
<keyword evidence="3 8" id="KW-0813">Transport</keyword>
<feature type="transmembrane region" description="Helical" evidence="9">
    <location>
        <begin position="74"/>
        <end position="93"/>
    </location>
</feature>
<dbReference type="AlphaFoldDB" id="A0A317KY05"/>
<comment type="subcellular location">
    <subcellularLocation>
        <location evidence="1 8">Cell membrane</location>
        <topology evidence="1 8">Multi-pass membrane protein</topology>
    </subcellularLocation>
</comment>
<dbReference type="RefSeq" id="WP_054787773.1">
    <property type="nucleotide sequence ID" value="NZ_QGTD01000008.1"/>
</dbReference>